<dbReference type="CDD" id="cd03026">
    <property type="entry name" value="AhpF_NTD_C"/>
    <property type="match status" value="1"/>
</dbReference>
<reference evidence="13 14" key="1">
    <citation type="submission" date="2020-07" db="EMBL/GenBank/DDBJ databases">
        <title>Taxonomic revisions and descriptions of new bacterial species based on genomic comparisons in the high-G+C-content subgroup of the family Alcaligenaceae.</title>
        <authorList>
            <person name="Szabo A."/>
            <person name="Felfoldi T."/>
        </authorList>
    </citation>
    <scope>NUCLEOTIDE SEQUENCE [LARGE SCALE GENOMIC DNA]</scope>
    <source>
        <strain evidence="13 14">DSM 25264</strain>
    </source>
</reference>
<dbReference type="PROSITE" id="PS00573">
    <property type="entry name" value="PYRIDINE_REDOX_2"/>
    <property type="match status" value="1"/>
</dbReference>
<dbReference type="CDD" id="cd02974">
    <property type="entry name" value="AhpF_NTD_N"/>
    <property type="match status" value="1"/>
</dbReference>
<evidence type="ECO:0000256" key="10">
    <source>
        <dbReference type="PIRSR" id="PIRSR000238-2"/>
    </source>
</evidence>
<dbReference type="Pfam" id="PF13192">
    <property type="entry name" value="Thioredoxin_3"/>
    <property type="match status" value="1"/>
</dbReference>
<dbReference type="InterPro" id="IPR036188">
    <property type="entry name" value="FAD/NAD-bd_sf"/>
</dbReference>
<dbReference type="RefSeq" id="WP_129969171.1">
    <property type="nucleotide sequence ID" value="NZ_JACCEW010000003.1"/>
</dbReference>
<protein>
    <submittedName>
        <fullName evidence="13">Alkyl hydroperoxide reductase subunit F</fullName>
        <ecNumber evidence="13">1.8.1.-</ecNumber>
    </submittedName>
</protein>
<feature type="domain" description="Thioredoxin-like fold" evidence="12">
    <location>
        <begin position="125"/>
        <end position="189"/>
    </location>
</feature>
<dbReference type="InterPro" id="IPR023753">
    <property type="entry name" value="FAD/NAD-binding_dom"/>
</dbReference>
<evidence type="ECO:0000256" key="8">
    <source>
        <dbReference type="ARBA" id="ARBA00023284"/>
    </source>
</evidence>
<feature type="binding site" evidence="9">
    <location>
        <begin position="475"/>
        <end position="485"/>
    </location>
    <ligand>
        <name>FAD</name>
        <dbReference type="ChEBI" id="CHEBI:57692"/>
    </ligand>
</feature>
<dbReference type="PIRSF" id="PIRSF000238">
    <property type="entry name" value="AhpF"/>
    <property type="match status" value="1"/>
</dbReference>
<dbReference type="GO" id="GO:0032991">
    <property type="term" value="C:protein-containing complex"/>
    <property type="evidence" value="ECO:0007669"/>
    <property type="project" value="UniProtKB-ARBA"/>
</dbReference>
<evidence type="ECO:0000259" key="11">
    <source>
        <dbReference type="Pfam" id="PF07992"/>
    </source>
</evidence>
<comment type="cofactor">
    <cofactor evidence="9">
        <name>FAD</name>
        <dbReference type="ChEBI" id="CHEBI:57692"/>
    </cofactor>
    <text evidence="9">Binds 1 FAD per subunit.</text>
</comment>
<dbReference type="PANTHER" id="PTHR48105">
    <property type="entry name" value="THIOREDOXIN REDUCTASE 1-RELATED-RELATED"/>
    <property type="match status" value="1"/>
</dbReference>
<feature type="domain" description="FAD/NAD(P)-binding" evidence="11">
    <location>
        <begin position="213"/>
        <end position="492"/>
    </location>
</feature>
<dbReference type="GO" id="GO:0050660">
    <property type="term" value="F:flavin adenine dinucleotide binding"/>
    <property type="evidence" value="ECO:0007669"/>
    <property type="project" value="InterPro"/>
</dbReference>
<evidence type="ECO:0000256" key="2">
    <source>
        <dbReference type="ARBA" id="ARBA00011738"/>
    </source>
</evidence>
<keyword evidence="8 10" id="KW-0676">Redox-active center</keyword>
<dbReference type="Pfam" id="PF07992">
    <property type="entry name" value="Pyr_redox_2"/>
    <property type="match status" value="1"/>
</dbReference>
<comment type="subunit">
    <text evidence="2">Homodimer.</text>
</comment>
<evidence type="ECO:0000313" key="13">
    <source>
        <dbReference type="EMBL" id="NYT37723.1"/>
    </source>
</evidence>
<keyword evidence="5 13" id="KW-0560">Oxidoreductase</keyword>
<dbReference type="SUPFAM" id="SSF51905">
    <property type="entry name" value="FAD/NAD(P)-binding domain"/>
    <property type="match status" value="1"/>
</dbReference>
<dbReference type="AlphaFoldDB" id="A0A853FCB5"/>
<dbReference type="EMBL" id="JACCEW010000003">
    <property type="protein sequence ID" value="NYT37723.1"/>
    <property type="molecule type" value="Genomic_DNA"/>
</dbReference>
<evidence type="ECO:0000313" key="14">
    <source>
        <dbReference type="Proteomes" id="UP000580517"/>
    </source>
</evidence>
<evidence type="ECO:0000256" key="7">
    <source>
        <dbReference type="ARBA" id="ARBA00023157"/>
    </source>
</evidence>
<dbReference type="EC" id="1.8.1.-" evidence="13"/>
<evidence type="ECO:0000256" key="4">
    <source>
        <dbReference type="ARBA" id="ARBA00022827"/>
    </source>
</evidence>
<dbReference type="InterPro" id="IPR044142">
    <property type="entry name" value="AhpF_NTD_N"/>
</dbReference>
<evidence type="ECO:0000256" key="5">
    <source>
        <dbReference type="ARBA" id="ARBA00023002"/>
    </source>
</evidence>
<accession>A0A853FCB5</accession>
<gene>
    <name evidence="13" type="primary">ahpF</name>
    <name evidence="13" type="ORF">H0A68_12625</name>
</gene>
<dbReference type="GO" id="GO:0102039">
    <property type="term" value="F:NADH-dependent peroxiredoxin activity"/>
    <property type="evidence" value="ECO:0007669"/>
    <property type="project" value="InterPro"/>
</dbReference>
<dbReference type="FunFam" id="3.50.50.60:FF:000007">
    <property type="entry name" value="Alkyl hydroperoxide reductase, F subunit"/>
    <property type="match status" value="1"/>
</dbReference>
<feature type="disulfide bond" description="Redox-active" evidence="10">
    <location>
        <begin position="342"/>
        <end position="345"/>
    </location>
</feature>
<proteinExistence type="inferred from homology"/>
<evidence type="ECO:0000259" key="12">
    <source>
        <dbReference type="Pfam" id="PF13192"/>
    </source>
</evidence>
<evidence type="ECO:0000256" key="1">
    <source>
        <dbReference type="ARBA" id="ARBA00009333"/>
    </source>
</evidence>
<keyword evidence="6 9" id="KW-0520">NAD</keyword>
<dbReference type="InterPro" id="IPR050097">
    <property type="entry name" value="Ferredoxin-NADP_redctase_2"/>
</dbReference>
<dbReference type="OrthoDB" id="9806179at2"/>
<dbReference type="Gene3D" id="3.50.50.60">
    <property type="entry name" value="FAD/NAD(P)-binding domain"/>
    <property type="match status" value="2"/>
</dbReference>
<name>A0A853FCB5_9BURK</name>
<evidence type="ECO:0000256" key="6">
    <source>
        <dbReference type="ARBA" id="ARBA00023027"/>
    </source>
</evidence>
<dbReference type="SUPFAM" id="SSF52833">
    <property type="entry name" value="Thioredoxin-like"/>
    <property type="match status" value="2"/>
</dbReference>
<feature type="binding site" evidence="9">
    <location>
        <begin position="354"/>
        <end position="368"/>
    </location>
    <ligand>
        <name>NAD(+)</name>
        <dbReference type="ChEBI" id="CHEBI:57540"/>
    </ligand>
</feature>
<dbReference type="PRINTS" id="PR00368">
    <property type="entry name" value="FADPNR"/>
</dbReference>
<dbReference type="NCBIfam" id="TIGR03140">
    <property type="entry name" value="AhpF"/>
    <property type="match status" value="1"/>
</dbReference>
<dbReference type="Proteomes" id="UP000580517">
    <property type="component" value="Unassembled WGS sequence"/>
</dbReference>
<keyword evidence="14" id="KW-1185">Reference proteome</keyword>
<dbReference type="InterPro" id="IPR008255">
    <property type="entry name" value="Pyr_nucl-diS_OxRdtase_2_AS"/>
</dbReference>
<dbReference type="InterPro" id="IPR036249">
    <property type="entry name" value="Thioredoxin-like_sf"/>
</dbReference>
<evidence type="ECO:0000256" key="3">
    <source>
        <dbReference type="ARBA" id="ARBA00022630"/>
    </source>
</evidence>
<evidence type="ECO:0000256" key="9">
    <source>
        <dbReference type="PIRSR" id="PIRSR000238-1"/>
    </source>
</evidence>
<dbReference type="PRINTS" id="PR00469">
    <property type="entry name" value="PNDRDTASEII"/>
</dbReference>
<dbReference type="InterPro" id="IPR012081">
    <property type="entry name" value="Alkyl_hydroperoxide_Rdtase_suF"/>
</dbReference>
<dbReference type="GO" id="GO:0051287">
    <property type="term" value="F:NAD binding"/>
    <property type="evidence" value="ECO:0007669"/>
    <property type="project" value="InterPro"/>
</dbReference>
<keyword evidence="7 10" id="KW-1015">Disulfide bond</keyword>
<keyword evidence="3" id="KW-0285">Flavoprotein</keyword>
<keyword evidence="9" id="KW-0521">NADP</keyword>
<dbReference type="GO" id="GO:0000302">
    <property type="term" value="P:response to reactive oxygen species"/>
    <property type="evidence" value="ECO:0007669"/>
    <property type="project" value="InterPro"/>
</dbReference>
<dbReference type="GO" id="GO:0016668">
    <property type="term" value="F:oxidoreductase activity, acting on a sulfur group of donors, NAD(P) as acceptor"/>
    <property type="evidence" value="ECO:0007669"/>
    <property type="project" value="UniProtKB-ARBA"/>
</dbReference>
<feature type="binding site" evidence="9">
    <location>
        <begin position="214"/>
        <end position="229"/>
    </location>
    <ligand>
        <name>FAD</name>
        <dbReference type="ChEBI" id="CHEBI:57692"/>
    </ligand>
</feature>
<organism evidence="13 14">
    <name type="scientific">Allopusillimonas soli</name>
    <dbReference type="NCBI Taxonomy" id="659016"/>
    <lineage>
        <taxon>Bacteria</taxon>
        <taxon>Pseudomonadati</taxon>
        <taxon>Pseudomonadota</taxon>
        <taxon>Betaproteobacteria</taxon>
        <taxon>Burkholderiales</taxon>
        <taxon>Alcaligenaceae</taxon>
        <taxon>Allopusillimonas</taxon>
    </lineage>
</organism>
<dbReference type="PROSITE" id="PS51354">
    <property type="entry name" value="GLUTAREDOXIN_2"/>
    <property type="match status" value="1"/>
</dbReference>
<dbReference type="Gene3D" id="3.40.30.80">
    <property type="match status" value="1"/>
</dbReference>
<dbReference type="InterPro" id="IPR044141">
    <property type="entry name" value="AhpF_NTD_C"/>
</dbReference>
<comment type="similarity">
    <text evidence="1">Belongs to the class-II pyridine nucleotide-disulfide oxidoreductase family.</text>
</comment>
<dbReference type="InterPro" id="IPR012336">
    <property type="entry name" value="Thioredoxin-like_fold"/>
</dbReference>
<sequence>MLDDNLKTQLKSYMAMLQRPIELVANLDDGAKSGELRELLREIEETSDKITFAEQRDADVRAPSFEIKRSGTDVGVRFAGIPMGHEFTSLVLALLQVGGHPVKLDEAVIEQIRNLDGDYNFETFFSLSCQNCPDVVQALNVMSVINPRIRHTAIDGALFKDEVEARQIMSVPTMYLNGEVFGQGRSGVEEILSRLDTGVSSRKAEELSAREPYDVLIVGGGPAGAAAAVYAARKGIRTGVVAERFGGQVLDTMAIENYISIPETEGPKFAAALEQHVKEYGVDIVNLQSAESLRANGRYTEVVLSSGGVLRGKSVILSTGARWREVNVPGEQQYRNKGVAYCPHCDGPLFKGKDVAVIGGGNSGVEAAIDLAGLVKHVTLIEFADALRADAVLQRKLLSLENVTIITSAQTTEIHGDGSKVTGLSYKDRKSDALLRLDLDGVFVQIGLVPNTEWLKGTLALSRHGEIEIDAKGQTSMAGVFAAGDCTTVPYKQIIISAGDGAKAALGAFDYLIRSSVSDTQELDAPAKVAVSA</sequence>
<keyword evidence="4 9" id="KW-0274">FAD</keyword>
<comment type="caution">
    <text evidence="13">The sequence shown here is derived from an EMBL/GenBank/DDBJ whole genome shotgun (WGS) entry which is preliminary data.</text>
</comment>
<dbReference type="GO" id="GO:0005829">
    <property type="term" value="C:cytosol"/>
    <property type="evidence" value="ECO:0007669"/>
    <property type="project" value="UniProtKB-ARBA"/>
</dbReference>